<name>A0A944MDY6_9GAMM</name>
<comment type="caution">
    <text evidence="4">The sequence shown here is derived from an EMBL/GenBank/DDBJ whole genome shotgun (WGS) entry which is preliminary data.</text>
</comment>
<reference evidence="4 5" key="1">
    <citation type="submission" date="2021-05" db="EMBL/GenBank/DDBJ databases">
        <title>Genetic and Functional Diversity in Clade A Lucinid endosymbionts from the Bahamas.</title>
        <authorList>
            <person name="Giani N.M."/>
            <person name="Engel A.S."/>
            <person name="Campbell B.J."/>
        </authorList>
    </citation>
    <scope>NUCLEOTIDE SEQUENCE [LARGE SCALE GENOMIC DNA]</scope>
    <source>
        <strain evidence="4">LUC16012Gg_MoonRockCtena</strain>
    </source>
</reference>
<dbReference type="Proteomes" id="UP000770889">
    <property type="component" value="Unassembled WGS sequence"/>
</dbReference>
<organism evidence="4 5">
    <name type="scientific">Candidatus Thiodiazotropha taylori</name>
    <dbReference type="NCBI Taxonomy" id="2792791"/>
    <lineage>
        <taxon>Bacteria</taxon>
        <taxon>Pseudomonadati</taxon>
        <taxon>Pseudomonadota</taxon>
        <taxon>Gammaproteobacteria</taxon>
        <taxon>Chromatiales</taxon>
        <taxon>Sedimenticolaceae</taxon>
        <taxon>Candidatus Thiodiazotropha</taxon>
    </lineage>
</organism>
<dbReference type="GO" id="GO:0042956">
    <property type="term" value="P:maltodextrin transmembrane transport"/>
    <property type="evidence" value="ECO:0007669"/>
    <property type="project" value="TreeGrafter"/>
</dbReference>
<gene>
    <name evidence="4" type="ORF">KME65_09825</name>
</gene>
<dbReference type="PANTHER" id="PTHR30061:SF50">
    <property type="entry name" value="MALTOSE_MALTODEXTRIN-BINDING PERIPLASMIC PROTEIN"/>
    <property type="match status" value="1"/>
</dbReference>
<proteinExistence type="inferred from homology"/>
<accession>A0A944MDY6</accession>
<dbReference type="CDD" id="cd13585">
    <property type="entry name" value="PBP2_TMBP_like"/>
    <property type="match status" value="1"/>
</dbReference>
<keyword evidence="2" id="KW-0813">Transport</keyword>
<evidence type="ECO:0000256" key="1">
    <source>
        <dbReference type="ARBA" id="ARBA00008520"/>
    </source>
</evidence>
<dbReference type="GO" id="GO:0015768">
    <property type="term" value="P:maltose transport"/>
    <property type="evidence" value="ECO:0007669"/>
    <property type="project" value="TreeGrafter"/>
</dbReference>
<protein>
    <submittedName>
        <fullName evidence="4">Sugar ABC transporter substrate-binding protein</fullName>
    </submittedName>
</protein>
<dbReference type="EMBL" id="JAHHGM010000007">
    <property type="protein sequence ID" value="MBT2989250.1"/>
    <property type="molecule type" value="Genomic_DNA"/>
</dbReference>
<evidence type="ECO:0000256" key="3">
    <source>
        <dbReference type="ARBA" id="ARBA00022729"/>
    </source>
</evidence>
<sequence length="439" mass="47924">MTTDFTMGYRNHTFKLLSVGLILTTLLSGCGKGTDSTADLTLLRVWAHAGQERERTVLQQQVARFNRANPDTKIQLTLIPEGSYNAQIQAAAVAGELPDLIELDGPFLSAYAWQGHLQPLDDLLDNALVADLLPSIIAQGSYADRLWAVGVFDSGLGLYADRSKLNQAKLRIPSLQQPWSLQEFETALEQLAIADPDGQVLDLKLNYAGEWYTYGLSPLLQSAGGDLIDRDHLRSADGTLNGSESKAILTRVQNWITNNLIDPNIDDAAFTSRRVPLALGGHWNYQQYRASLGDELILLPLPDFGSGSKTGMGSWCWAITDTARNPRAAAQFIAFLLTTEEVLAMTNANSAVPATRSAIDASPLYRAGGPLHLFFEQLDIGHGIPRPRTPAYPIITAEFQKIVDRVRSGSDVTAALNNAVVKIDREITDNRGYPGPGER</sequence>
<evidence type="ECO:0000256" key="2">
    <source>
        <dbReference type="ARBA" id="ARBA00022448"/>
    </source>
</evidence>
<dbReference type="PANTHER" id="PTHR30061">
    <property type="entry name" value="MALTOSE-BINDING PERIPLASMIC PROTEIN"/>
    <property type="match status" value="1"/>
</dbReference>
<keyword evidence="3" id="KW-0732">Signal</keyword>
<evidence type="ECO:0000313" key="4">
    <source>
        <dbReference type="EMBL" id="MBT2989250.1"/>
    </source>
</evidence>
<comment type="similarity">
    <text evidence="1">Belongs to the bacterial solute-binding protein 1 family.</text>
</comment>
<dbReference type="Pfam" id="PF01547">
    <property type="entry name" value="SBP_bac_1"/>
    <property type="match status" value="1"/>
</dbReference>
<evidence type="ECO:0000313" key="5">
    <source>
        <dbReference type="Proteomes" id="UP000770889"/>
    </source>
</evidence>
<dbReference type="AlphaFoldDB" id="A0A944MDY6"/>
<dbReference type="GO" id="GO:0055052">
    <property type="term" value="C:ATP-binding cassette (ABC) transporter complex, substrate-binding subunit-containing"/>
    <property type="evidence" value="ECO:0007669"/>
    <property type="project" value="TreeGrafter"/>
</dbReference>
<dbReference type="GO" id="GO:1901982">
    <property type="term" value="F:maltose binding"/>
    <property type="evidence" value="ECO:0007669"/>
    <property type="project" value="TreeGrafter"/>
</dbReference>
<dbReference type="InterPro" id="IPR006059">
    <property type="entry name" value="SBP"/>
</dbReference>
<dbReference type="Gene3D" id="3.40.190.10">
    <property type="entry name" value="Periplasmic binding protein-like II"/>
    <property type="match status" value="1"/>
</dbReference>
<dbReference type="SUPFAM" id="SSF53850">
    <property type="entry name" value="Periplasmic binding protein-like II"/>
    <property type="match status" value="1"/>
</dbReference>